<feature type="signal peptide" evidence="2">
    <location>
        <begin position="1"/>
        <end position="23"/>
    </location>
</feature>
<evidence type="ECO:0000259" key="3">
    <source>
        <dbReference type="Pfam" id="PF13505"/>
    </source>
</evidence>
<organism evidence="4 5">
    <name type="scientific">Roseibium marinum</name>
    <dbReference type="NCBI Taxonomy" id="281252"/>
    <lineage>
        <taxon>Bacteria</taxon>
        <taxon>Pseudomonadati</taxon>
        <taxon>Pseudomonadota</taxon>
        <taxon>Alphaproteobacteria</taxon>
        <taxon>Hyphomicrobiales</taxon>
        <taxon>Stappiaceae</taxon>
        <taxon>Roseibium</taxon>
    </lineage>
</organism>
<dbReference type="Proteomes" id="UP000236959">
    <property type="component" value="Unassembled WGS sequence"/>
</dbReference>
<dbReference type="SUPFAM" id="SSF56925">
    <property type="entry name" value="OMPA-like"/>
    <property type="match status" value="1"/>
</dbReference>
<comment type="caution">
    <text evidence="4">The sequence shown here is derived from an EMBL/GenBank/DDBJ whole genome shotgun (WGS) entry which is preliminary data.</text>
</comment>
<dbReference type="InterPro" id="IPR011250">
    <property type="entry name" value="OMP/PagP_B-barrel"/>
</dbReference>
<dbReference type="RefSeq" id="WP_170107192.1">
    <property type="nucleotide sequence ID" value="NZ_PPCN01000005.1"/>
</dbReference>
<evidence type="ECO:0000256" key="2">
    <source>
        <dbReference type="SAM" id="SignalP"/>
    </source>
</evidence>
<evidence type="ECO:0000313" key="5">
    <source>
        <dbReference type="Proteomes" id="UP000236959"/>
    </source>
</evidence>
<feature type="domain" description="Outer membrane protein beta-barrel" evidence="3">
    <location>
        <begin position="42"/>
        <end position="245"/>
    </location>
</feature>
<dbReference type="EMBL" id="PPCN01000005">
    <property type="protein sequence ID" value="POF31151.1"/>
    <property type="molecule type" value="Genomic_DNA"/>
</dbReference>
<evidence type="ECO:0000256" key="1">
    <source>
        <dbReference type="ARBA" id="ARBA00022729"/>
    </source>
</evidence>
<dbReference type="InterPro" id="IPR027385">
    <property type="entry name" value="Beta-barrel_OMP"/>
</dbReference>
<dbReference type="Gene3D" id="2.40.160.20">
    <property type="match status" value="1"/>
</dbReference>
<feature type="chain" id="PRO_5015428487" evidence="2">
    <location>
        <begin position="24"/>
        <end position="267"/>
    </location>
</feature>
<reference evidence="4 5" key="1">
    <citation type="submission" date="2018-01" db="EMBL/GenBank/DDBJ databases">
        <title>Genomic Encyclopedia of Archaeal and Bacterial Type Strains, Phase II (KMG-II): from individual species to whole genera.</title>
        <authorList>
            <person name="Goeker M."/>
        </authorList>
    </citation>
    <scope>NUCLEOTIDE SEQUENCE [LARGE SCALE GENOMIC DNA]</scope>
    <source>
        <strain evidence="4 5">DSM 17023</strain>
    </source>
</reference>
<gene>
    <name evidence="4" type="ORF">CLV41_105332</name>
</gene>
<keyword evidence="5" id="KW-1185">Reference proteome</keyword>
<evidence type="ECO:0000313" key="4">
    <source>
        <dbReference type="EMBL" id="POF31151.1"/>
    </source>
</evidence>
<dbReference type="Pfam" id="PF13505">
    <property type="entry name" value="OMP_b-brl"/>
    <property type="match status" value="1"/>
</dbReference>
<accession>A0A2S3UTW4</accession>
<keyword evidence="1 2" id="KW-0732">Signal</keyword>
<protein>
    <submittedName>
        <fullName evidence="4">Opacity protein-like surface antigen</fullName>
    </submittedName>
</protein>
<dbReference type="AlphaFoldDB" id="A0A2S3UTW4"/>
<name>A0A2S3UTW4_9HYPH</name>
<sequence length="267" mass="29096">MDNFFKRLSLTGFAVALSTAGYAADLPAPVIEHIPQIPVAAGAFYLRGDIGYKIYQAPDIKYGTLDFYDEEMDGTFMMGAGVGYKFSDHLRADLTIDYEFPAEAKSKGPCNSPCGSPGHSIEKADIDVWTFMLNGYVDIGTWNKITPYVGAGIGASYVTTSNITFANPDGARGSYDGDSKWNFAWALMAGASYEITPNLALDGGYRYLNIGDAHSAKFAVGGQNTRIEYKDLSAHEFRLGARYTFNSMRTAAAPVYYEPQGPIMSNF</sequence>
<proteinExistence type="predicted"/>